<proteinExistence type="predicted"/>
<accession>A0ABU9Y6V4</accession>
<dbReference type="Proteomes" id="UP001419910">
    <property type="component" value="Unassembled WGS sequence"/>
</dbReference>
<reference evidence="1 2" key="1">
    <citation type="submission" date="2024-05" db="EMBL/GenBank/DDBJ databases">
        <authorList>
            <person name="Liu Q."/>
            <person name="Xin Y.-H."/>
        </authorList>
    </citation>
    <scope>NUCLEOTIDE SEQUENCE [LARGE SCALE GENOMIC DNA]</scope>
    <source>
        <strain evidence="1 2">CGMCC 1.10181</strain>
    </source>
</reference>
<sequence>MIYRARFESSSPIELEELVQRVADTIREDDFESMKACAPFLASYARKAGILRDVINNTIEDMLLDRTVAPIRTPQSFILAVHDKFYVRCNIWAPIASGIVSKPFQERLYSLEAPHDHNFSFLTVGYAGPGYKTDIYEYDRETVSGTVGEKVSLRPTGSYVLSPGDVMLYRQGIDVHVQHQPEQYSASLNVMFLSDYSRREWQFLFDLETSTISGLSGSAMRSRHELITLAAELGDAETTSRLVDVSERCPCPRTRQAALVALNTINERHVIS</sequence>
<dbReference type="RefSeq" id="WP_343890407.1">
    <property type="nucleotide sequence ID" value="NZ_BAAAEH010000032.1"/>
</dbReference>
<evidence type="ECO:0000313" key="2">
    <source>
        <dbReference type="Proteomes" id="UP001419910"/>
    </source>
</evidence>
<dbReference type="EMBL" id="JBDIME010000017">
    <property type="protein sequence ID" value="MEN2791462.1"/>
    <property type="molecule type" value="Genomic_DNA"/>
</dbReference>
<comment type="caution">
    <text evidence="1">The sequence shown here is derived from an EMBL/GenBank/DDBJ whole genome shotgun (WGS) entry which is preliminary data.</text>
</comment>
<evidence type="ECO:0008006" key="3">
    <source>
        <dbReference type="Google" id="ProtNLM"/>
    </source>
</evidence>
<gene>
    <name evidence="1" type="ORF">ABC974_17630</name>
</gene>
<protein>
    <recommendedName>
        <fullName evidence="3">Transposase</fullName>
    </recommendedName>
</protein>
<keyword evidence="2" id="KW-1185">Reference proteome</keyword>
<name>A0ABU9Y6V4_9SPHN</name>
<organism evidence="1 2">
    <name type="scientific">Sphingomonas oligophenolica</name>
    <dbReference type="NCBI Taxonomy" id="301154"/>
    <lineage>
        <taxon>Bacteria</taxon>
        <taxon>Pseudomonadati</taxon>
        <taxon>Pseudomonadota</taxon>
        <taxon>Alphaproteobacteria</taxon>
        <taxon>Sphingomonadales</taxon>
        <taxon>Sphingomonadaceae</taxon>
        <taxon>Sphingomonas</taxon>
    </lineage>
</organism>
<evidence type="ECO:0000313" key="1">
    <source>
        <dbReference type="EMBL" id="MEN2791462.1"/>
    </source>
</evidence>